<feature type="compositionally biased region" description="Low complexity" evidence="2">
    <location>
        <begin position="37"/>
        <end position="51"/>
    </location>
</feature>
<dbReference type="Proteomes" id="UP000515153">
    <property type="component" value="Chromosome I"/>
</dbReference>
<feature type="compositionally biased region" description="Low complexity" evidence="2">
    <location>
        <begin position="344"/>
        <end position="355"/>
    </location>
</feature>
<dbReference type="KEGG" id="pgri:PgNI_05995"/>
<feature type="domain" description="Wings apart-like protein C-terminal" evidence="3">
    <location>
        <begin position="436"/>
        <end position="780"/>
    </location>
</feature>
<evidence type="ECO:0000259" key="3">
    <source>
        <dbReference type="Pfam" id="PF07814"/>
    </source>
</evidence>
<feature type="compositionally biased region" description="Low complexity" evidence="2">
    <location>
        <begin position="178"/>
        <end position="190"/>
    </location>
</feature>
<dbReference type="GeneID" id="41960933"/>
<dbReference type="RefSeq" id="XP_030981944.1">
    <property type="nucleotide sequence ID" value="XM_031126024.1"/>
</dbReference>
<sequence>MLSTAADVGSAPKRKVANTYGKNRNRNAVPGTAEGASSSKPTSSKPTSLSRPKLKGENASARTPASAPSLDDEEGDPYDFPDDTAAPVVKKHSSYRSVAKPAQTAATSGSSLDPRTTMKRKPTHPPSARLPKKQRSSSPDVQPESRQSPKPSIADRQPQLNFKLGKGSSRPSPSDTVATTAASSSSSSSTGESGRQRSIPIRPTRTLEKPVLKNQKNSSIDSSSFDAIGLAVEATIGERTTRKRSPEKQPRPTPKKDTVSYSSASHAGVAKLQRPTQSMTRKTVSSSDISTTTTPPAKRRPRLIDTLKAQAENNSSSSSDENEDGFGETPRSRSREHVHDLKASQTSSPQPSQPSETPRARTLTRHGSMPKKPGLKYTYSQQRTMLADDSMLDGLDPLKAEELAFSQPLLAPSEPQPSAYDFDDGLVEDAAASGAVRGIHELRRAGANNRTTDEMNDILDRIGVPSDKASSVRRSALLEMATQVQDKTFRRQFLIHDNGTTSLLKGVGNETDPIAAYLITAILTTLLATATSSHLSRQLQLEDLAKVMELLLTYEMDIAVLAKDRKSNLSKFTQNTLMRVKNSLLQMKIWEPSTSLSQLSPRTLALMCMHQIQQQTPVEELLTADLTAQLFEILAAPAERREALSWDSPGQAEPMDMFLVLSILVAYSPEVMQSESAGAWNVKHLPTIASVLETSLSQAIAQLGDLEILILQLTLNTSNGNQTGQTILLEKGLLRNLAQAAHTMFDSVLQSITNNTFAKPVIDTLTILLGLMINLSEHYELAGTTLKDFEPFDQLISFFHSYSSRTQEASDSLSSRADSEEKASLNVAFGYLAVLLGCLCRHRPTRKRFEALNLSKTIRPLISAIQEFAKHLETTHAKFGVEGDPNALSQIERLRILIDELEGI</sequence>
<evidence type="ECO:0000256" key="2">
    <source>
        <dbReference type="SAM" id="MobiDB-lite"/>
    </source>
</evidence>
<dbReference type="InterPro" id="IPR011989">
    <property type="entry name" value="ARM-like"/>
</dbReference>
<reference evidence="4 5" key="1">
    <citation type="journal article" date="2019" name="Mol. Biol. Evol.">
        <title>Blast fungal genomes show frequent chromosomal changes, gene gains and losses, and effector gene turnover.</title>
        <authorList>
            <person name="Gomez Luciano L.B."/>
            <person name="Jason Tsai I."/>
            <person name="Chuma I."/>
            <person name="Tosa Y."/>
            <person name="Chen Y.H."/>
            <person name="Li J.Y."/>
            <person name="Li M.Y."/>
            <person name="Jade Lu M.Y."/>
            <person name="Nakayashiki H."/>
            <person name="Li W.H."/>
        </authorList>
    </citation>
    <scope>NUCLEOTIDE SEQUENCE [LARGE SCALE GENOMIC DNA]</scope>
    <source>
        <strain evidence="4 5">NI907</strain>
    </source>
</reference>
<dbReference type="AlphaFoldDB" id="A0A6P8B4J4"/>
<feature type="compositionally biased region" description="Basic and acidic residues" evidence="2">
    <location>
        <begin position="330"/>
        <end position="342"/>
    </location>
</feature>
<dbReference type="InterPro" id="IPR039874">
    <property type="entry name" value="WAPL"/>
</dbReference>
<feature type="compositionally biased region" description="Low complexity" evidence="2">
    <location>
        <begin position="283"/>
        <end position="296"/>
    </location>
</feature>
<proteinExistence type="inferred from homology"/>
<dbReference type="Pfam" id="PF07814">
    <property type="entry name" value="WAPL"/>
    <property type="match status" value="1"/>
</dbReference>
<comment type="similarity">
    <text evidence="1">Belongs to the WAPL family.</text>
</comment>
<dbReference type="PANTHER" id="PTHR22100:SF13">
    <property type="entry name" value="WINGS APART-LIKE PROTEIN HOMOLOG"/>
    <property type="match status" value="1"/>
</dbReference>
<evidence type="ECO:0000313" key="5">
    <source>
        <dbReference type="RefSeq" id="XP_030981944.1"/>
    </source>
</evidence>
<feature type="compositionally biased region" description="Polar residues" evidence="2">
    <location>
        <begin position="214"/>
        <end position="225"/>
    </location>
</feature>
<feature type="compositionally biased region" description="Polar residues" evidence="2">
    <location>
        <begin position="136"/>
        <end position="150"/>
    </location>
</feature>
<evidence type="ECO:0000256" key="1">
    <source>
        <dbReference type="ARBA" id="ARBA00006854"/>
    </source>
</evidence>
<evidence type="ECO:0000313" key="4">
    <source>
        <dbReference type="Proteomes" id="UP000515153"/>
    </source>
</evidence>
<reference evidence="5" key="3">
    <citation type="submission" date="2025-08" db="UniProtKB">
        <authorList>
            <consortium name="RefSeq"/>
        </authorList>
    </citation>
    <scope>IDENTIFICATION</scope>
    <source>
        <strain evidence="5">NI907</strain>
    </source>
</reference>
<feature type="region of interest" description="Disordered" evidence="2">
    <location>
        <begin position="1"/>
        <end position="376"/>
    </location>
</feature>
<gene>
    <name evidence="5" type="ORF">PgNI_05995</name>
</gene>
<keyword evidence="4" id="KW-1185">Reference proteome</keyword>
<feature type="compositionally biased region" description="Basic and acidic residues" evidence="2">
    <location>
        <begin position="244"/>
        <end position="258"/>
    </location>
</feature>
<feature type="compositionally biased region" description="Acidic residues" evidence="2">
    <location>
        <begin position="70"/>
        <end position="82"/>
    </location>
</feature>
<accession>A0A6P8B4J4</accession>
<reference evidence="5" key="2">
    <citation type="submission" date="2019-10" db="EMBL/GenBank/DDBJ databases">
        <authorList>
            <consortium name="NCBI Genome Project"/>
        </authorList>
    </citation>
    <scope>NUCLEOTIDE SEQUENCE</scope>
    <source>
        <strain evidence="5">NI907</strain>
    </source>
</reference>
<feature type="compositionally biased region" description="Polar residues" evidence="2">
    <location>
        <begin position="104"/>
        <end position="114"/>
    </location>
</feature>
<protein>
    <recommendedName>
        <fullName evidence="3">Wings apart-like protein C-terminal domain-containing protein</fullName>
    </recommendedName>
</protein>
<dbReference type="Gene3D" id="1.25.10.10">
    <property type="entry name" value="Leucine-rich Repeat Variant"/>
    <property type="match status" value="1"/>
</dbReference>
<organism evidence="4 5">
    <name type="scientific">Pyricularia grisea</name>
    <name type="common">Crabgrass-specific blast fungus</name>
    <name type="synonym">Magnaporthe grisea</name>
    <dbReference type="NCBI Taxonomy" id="148305"/>
    <lineage>
        <taxon>Eukaryota</taxon>
        <taxon>Fungi</taxon>
        <taxon>Dikarya</taxon>
        <taxon>Ascomycota</taxon>
        <taxon>Pezizomycotina</taxon>
        <taxon>Sordariomycetes</taxon>
        <taxon>Sordariomycetidae</taxon>
        <taxon>Magnaporthales</taxon>
        <taxon>Pyriculariaceae</taxon>
        <taxon>Pyricularia</taxon>
    </lineage>
</organism>
<dbReference type="PANTHER" id="PTHR22100">
    <property type="entry name" value="WINGS APART-LIKE PROTEIN HOMOLOG"/>
    <property type="match status" value="1"/>
</dbReference>
<dbReference type="InterPro" id="IPR022771">
    <property type="entry name" value="WAPL_C"/>
</dbReference>
<name>A0A6P8B4J4_PYRGI</name>